<accession>A0AAE3R8H9</accession>
<dbReference type="InterPro" id="IPR018958">
    <property type="entry name" value="Knr4/Smi1-like_dom"/>
</dbReference>
<keyword evidence="3" id="KW-1185">Reference proteome</keyword>
<dbReference type="Pfam" id="PF09346">
    <property type="entry name" value="SMI1_KNR4"/>
    <property type="match status" value="1"/>
</dbReference>
<gene>
    <name evidence="2" type="ORF">QNI22_22180</name>
</gene>
<dbReference type="InterPro" id="IPR037883">
    <property type="entry name" value="Knr4/Smi1-like_sf"/>
</dbReference>
<protein>
    <submittedName>
        <fullName evidence="2">SMI1/KNR4 family protein</fullName>
    </submittedName>
</protein>
<comment type="caution">
    <text evidence="2">The sequence shown here is derived from an EMBL/GenBank/DDBJ whole genome shotgun (WGS) entry which is preliminary data.</text>
</comment>
<dbReference type="Gene3D" id="3.40.1580.10">
    <property type="entry name" value="SMI1/KNR4-like"/>
    <property type="match status" value="1"/>
</dbReference>
<name>A0AAE3R8H9_9BACT</name>
<dbReference type="SUPFAM" id="SSF160631">
    <property type="entry name" value="SMI1/KNR4-like"/>
    <property type="match status" value="1"/>
</dbReference>
<proteinExistence type="predicted"/>
<organism evidence="2 3">
    <name type="scientific">Xanthocytophaga agilis</name>
    <dbReference type="NCBI Taxonomy" id="3048010"/>
    <lineage>
        <taxon>Bacteria</taxon>
        <taxon>Pseudomonadati</taxon>
        <taxon>Bacteroidota</taxon>
        <taxon>Cytophagia</taxon>
        <taxon>Cytophagales</taxon>
        <taxon>Rhodocytophagaceae</taxon>
        <taxon>Xanthocytophaga</taxon>
    </lineage>
</organism>
<dbReference type="Proteomes" id="UP001232063">
    <property type="component" value="Unassembled WGS sequence"/>
</dbReference>
<evidence type="ECO:0000313" key="2">
    <source>
        <dbReference type="EMBL" id="MDJ1503394.1"/>
    </source>
</evidence>
<dbReference type="AlphaFoldDB" id="A0AAE3R8H9"/>
<sequence>MTLEEIEQVEKRLTIQLTNTYKEFQLNYPAELIELNLHEEYFIHNSDYLIEINEMLRSGGLPHDYLVIGNDMAGNYYFMNINDLEPLVYYMDHDANYDTDGDDFSSWEEVIEKYFTVEFEDLQQFSKWLVYFYSRQR</sequence>
<feature type="domain" description="Knr4/Smi1-like" evidence="1">
    <location>
        <begin position="2"/>
        <end position="107"/>
    </location>
</feature>
<dbReference type="EMBL" id="JASJOU010000008">
    <property type="protein sequence ID" value="MDJ1503394.1"/>
    <property type="molecule type" value="Genomic_DNA"/>
</dbReference>
<evidence type="ECO:0000313" key="3">
    <source>
        <dbReference type="Proteomes" id="UP001232063"/>
    </source>
</evidence>
<reference evidence="2" key="1">
    <citation type="submission" date="2023-05" db="EMBL/GenBank/DDBJ databases">
        <authorList>
            <person name="Zhang X."/>
        </authorList>
    </citation>
    <scope>NUCLEOTIDE SEQUENCE</scope>
    <source>
        <strain evidence="2">BD1B2-1</strain>
    </source>
</reference>
<evidence type="ECO:0000259" key="1">
    <source>
        <dbReference type="Pfam" id="PF09346"/>
    </source>
</evidence>